<dbReference type="GO" id="GO:0005886">
    <property type="term" value="C:plasma membrane"/>
    <property type="evidence" value="ECO:0007669"/>
    <property type="project" value="TreeGrafter"/>
</dbReference>
<dbReference type="FunFam" id="1.20.1740.10:FF:000050">
    <property type="entry name" value="MGC157082 protein"/>
    <property type="match status" value="1"/>
</dbReference>
<feature type="transmembrane region" description="Helical" evidence="9">
    <location>
        <begin position="66"/>
        <end position="87"/>
    </location>
</feature>
<evidence type="ECO:0000256" key="9">
    <source>
        <dbReference type="SAM" id="Phobius"/>
    </source>
</evidence>
<evidence type="ECO:0000313" key="11">
    <source>
        <dbReference type="EMBL" id="NXE80695.1"/>
    </source>
</evidence>
<dbReference type="PANTHER" id="PTHR43243">
    <property type="entry name" value="INNER MEMBRANE TRANSPORTER YGJI-RELATED"/>
    <property type="match status" value="1"/>
</dbReference>
<feature type="transmembrane region" description="Helical" evidence="9">
    <location>
        <begin position="99"/>
        <end position="123"/>
    </location>
</feature>
<comment type="subcellular location">
    <subcellularLocation>
        <location evidence="1">Endomembrane system</location>
        <topology evidence="1">Multi-pass membrane protein</topology>
    </subcellularLocation>
</comment>
<feature type="transmembrane region" description="Helical" evidence="9">
    <location>
        <begin position="604"/>
        <end position="622"/>
    </location>
</feature>
<protein>
    <submittedName>
        <fullName evidence="11">CTR3 protein</fullName>
    </submittedName>
</protein>
<evidence type="ECO:0000256" key="1">
    <source>
        <dbReference type="ARBA" id="ARBA00004127"/>
    </source>
</evidence>
<feature type="transmembrane region" description="Helical" evidence="9">
    <location>
        <begin position="579"/>
        <end position="598"/>
    </location>
</feature>
<dbReference type="PANTHER" id="PTHR43243:SF20">
    <property type="entry name" value="CATIONIC AMINO ACID TRANSPORTER 3"/>
    <property type="match status" value="1"/>
</dbReference>
<dbReference type="InterPro" id="IPR002293">
    <property type="entry name" value="AA/rel_permease1"/>
</dbReference>
<dbReference type="GO" id="GO:0012505">
    <property type="term" value="C:endomembrane system"/>
    <property type="evidence" value="ECO:0007669"/>
    <property type="project" value="UniProtKB-SubCell"/>
</dbReference>
<feature type="domain" description="Cationic amino acid transporter C-terminal" evidence="10">
    <location>
        <begin position="577"/>
        <end position="627"/>
    </location>
</feature>
<organism evidence="11 12">
    <name type="scientific">Cochlearius cochlearius</name>
    <name type="common">Boat-billed heron</name>
    <dbReference type="NCBI Taxonomy" id="110676"/>
    <lineage>
        <taxon>Eukaryota</taxon>
        <taxon>Metazoa</taxon>
        <taxon>Chordata</taxon>
        <taxon>Craniata</taxon>
        <taxon>Vertebrata</taxon>
        <taxon>Euteleostomi</taxon>
        <taxon>Archelosauria</taxon>
        <taxon>Archosauria</taxon>
        <taxon>Dinosauria</taxon>
        <taxon>Saurischia</taxon>
        <taxon>Theropoda</taxon>
        <taxon>Coelurosauria</taxon>
        <taxon>Aves</taxon>
        <taxon>Neognathae</taxon>
        <taxon>Neoaves</taxon>
        <taxon>Aequornithes</taxon>
        <taxon>Pelecaniformes</taxon>
        <taxon>Ardeidae</taxon>
        <taxon>Cochlearius</taxon>
    </lineage>
</organism>
<keyword evidence="7 9" id="KW-0472">Membrane</keyword>
<dbReference type="Pfam" id="PF13520">
    <property type="entry name" value="AA_permease_2"/>
    <property type="match status" value="2"/>
</dbReference>
<evidence type="ECO:0000256" key="2">
    <source>
        <dbReference type="ARBA" id="ARBA00008572"/>
    </source>
</evidence>
<reference evidence="11 12" key="1">
    <citation type="submission" date="2019-09" db="EMBL/GenBank/DDBJ databases">
        <title>Bird 10,000 Genomes (B10K) Project - Family phase.</title>
        <authorList>
            <person name="Zhang G."/>
        </authorList>
    </citation>
    <scope>NUCLEOTIDE SEQUENCE [LARGE SCALE GENOMIC DNA]</scope>
    <source>
        <strain evidence="11">B10K-CU-031-03</strain>
        <tissue evidence="11">Muscle</tissue>
    </source>
</reference>
<feature type="transmembrane region" description="Helical" evidence="9">
    <location>
        <begin position="32"/>
        <end position="54"/>
    </location>
</feature>
<dbReference type="Pfam" id="PF13906">
    <property type="entry name" value="AA_permease_C"/>
    <property type="match status" value="1"/>
</dbReference>
<name>A0A7K8PMX6_COCCO</name>
<feature type="transmembrane region" description="Helical" evidence="9">
    <location>
        <begin position="407"/>
        <end position="426"/>
    </location>
</feature>
<keyword evidence="4 9" id="KW-0812">Transmembrane</keyword>
<evidence type="ECO:0000256" key="7">
    <source>
        <dbReference type="ARBA" id="ARBA00023136"/>
    </source>
</evidence>
<feature type="transmembrane region" description="Helical" evidence="9">
    <location>
        <begin position="547"/>
        <end position="567"/>
    </location>
</feature>
<accession>A0A7K8PMX6</accession>
<sequence length="658" mass="71412">KFRGKMTSIVKKLIRRRTVDLSSEDTHFARCLSMLDLIALGVGSTLGAGVYVLAGEVAKEMAGPSIILCFLVAALSSVLAGLCYAEFGARVPKAGSAYLYSYVTVGEIWAFTAGWNLILSYVIGTASVARAWSAAFDNIIGNHISTFFMNKTTLHLPLLAERPDFFTLILIGLLTGECVAPQVVAWEPGRSPLTPSIPTALLAFGVSESTLVNKIFTAVNLMVLGFVIIAGFVKGRIKNWQLSEEDYNHWYPDPADDVRKKVFGSGGFVPFGLEGILTGAATCFYAFVGFDCIATTGEEARNPQRSIPIGIIVSLLICFVAYFGVSAALTLMVPYFLLNKESPLPEAFKAVGWEPARYAVAVGSLCALSSSLLGSMFPMPRVIYAMAEDGLLFKCLSNINSYTKTPLSATITSGVFAAVMASLFDLKDLVDLMSIGTLLAYSLVALCVLILRYQSRQLNSPKAMEMLELNGNEEERVIMNPTITTTSAQQKETLSLAVLFNPPTDTPTALSGRIVYICVLVIALLITVICVILTFEVTALKDASVGWIVALVLLLVALLIPTIIIWRQPQSNTRLNFKVPFLPLLPIFSIFINILLMVQLSAGTWIRFAIWMVLGFMIYFGYGIRNSVQGKKAEEPCATIEKPLHHPGLDLDPVAAAV</sequence>
<comment type="caution">
    <text evidence="11">The sequence shown here is derived from an EMBL/GenBank/DDBJ whole genome shotgun (WGS) entry which is preliminary data.</text>
</comment>
<evidence type="ECO:0000256" key="6">
    <source>
        <dbReference type="ARBA" id="ARBA00022989"/>
    </source>
</evidence>
<dbReference type="FunFam" id="1.20.1740.10:FF:000024">
    <property type="entry name" value="High affinity cationic amino acid transporter 1"/>
    <property type="match status" value="1"/>
</dbReference>
<keyword evidence="5" id="KW-0029">Amino-acid transport</keyword>
<gene>
    <name evidence="11" type="primary">Slc7a3</name>
    <name evidence="11" type="ORF">COCCOC_R13907</name>
</gene>
<proteinExistence type="inferred from homology"/>
<keyword evidence="3" id="KW-0813">Transport</keyword>
<evidence type="ECO:0000256" key="8">
    <source>
        <dbReference type="ARBA" id="ARBA00023180"/>
    </source>
</evidence>
<feature type="transmembrane region" description="Helical" evidence="9">
    <location>
        <begin position="514"/>
        <end position="535"/>
    </location>
</feature>
<dbReference type="EMBL" id="VWPP01000399">
    <property type="protein sequence ID" value="NXE80695.1"/>
    <property type="molecule type" value="Genomic_DNA"/>
</dbReference>
<feature type="non-terminal residue" evidence="11">
    <location>
        <position position="658"/>
    </location>
</feature>
<dbReference type="Gene3D" id="1.20.1740.10">
    <property type="entry name" value="Amino acid/polyamine transporter I"/>
    <property type="match status" value="1"/>
</dbReference>
<evidence type="ECO:0000259" key="10">
    <source>
        <dbReference type="Pfam" id="PF13906"/>
    </source>
</evidence>
<feature type="transmembrane region" description="Helical" evidence="9">
    <location>
        <begin position="311"/>
        <end position="338"/>
    </location>
</feature>
<dbReference type="AlphaFoldDB" id="A0A7K8PMX6"/>
<dbReference type="Proteomes" id="UP000525205">
    <property type="component" value="Unassembled WGS sequence"/>
</dbReference>
<keyword evidence="6 9" id="KW-1133">Transmembrane helix</keyword>
<feature type="transmembrane region" description="Helical" evidence="9">
    <location>
        <begin position="215"/>
        <end position="233"/>
    </location>
</feature>
<keyword evidence="8" id="KW-0325">Glycoprotein</keyword>
<evidence type="ECO:0000256" key="5">
    <source>
        <dbReference type="ARBA" id="ARBA00022970"/>
    </source>
</evidence>
<feature type="non-terminal residue" evidence="11">
    <location>
        <position position="1"/>
    </location>
</feature>
<evidence type="ECO:0000256" key="4">
    <source>
        <dbReference type="ARBA" id="ARBA00022692"/>
    </source>
</evidence>
<dbReference type="InterPro" id="IPR029485">
    <property type="entry name" value="CAT_C"/>
</dbReference>
<evidence type="ECO:0000256" key="3">
    <source>
        <dbReference type="ARBA" id="ARBA00022448"/>
    </source>
</evidence>
<feature type="transmembrane region" description="Helical" evidence="9">
    <location>
        <begin position="432"/>
        <end position="451"/>
    </location>
</feature>
<evidence type="ECO:0000313" key="12">
    <source>
        <dbReference type="Proteomes" id="UP000525205"/>
    </source>
</evidence>
<comment type="similarity">
    <text evidence="2">Belongs to the amino acid-polyamine-organocation (APC) superfamily. Cationic amino acid transporter (CAT) (TC 2.A.3.3) family.</text>
</comment>
<dbReference type="GO" id="GO:0015171">
    <property type="term" value="F:amino acid transmembrane transporter activity"/>
    <property type="evidence" value="ECO:0007669"/>
    <property type="project" value="TreeGrafter"/>
</dbReference>
<keyword evidence="12" id="KW-1185">Reference proteome</keyword>
<feature type="transmembrane region" description="Helical" evidence="9">
    <location>
        <begin position="358"/>
        <end position="377"/>
    </location>
</feature>